<accession>A0A4R8FT30</accession>
<evidence type="ECO:0000313" key="2">
    <source>
        <dbReference type="Proteomes" id="UP000294489"/>
    </source>
</evidence>
<organism evidence="1 2">
    <name type="scientific">Modicisalibacter xianhensis</name>
    <dbReference type="NCBI Taxonomy" id="442341"/>
    <lineage>
        <taxon>Bacteria</taxon>
        <taxon>Pseudomonadati</taxon>
        <taxon>Pseudomonadota</taxon>
        <taxon>Gammaproteobacteria</taxon>
        <taxon>Oceanospirillales</taxon>
        <taxon>Halomonadaceae</taxon>
        <taxon>Modicisalibacter</taxon>
    </lineage>
</organism>
<proteinExistence type="predicted"/>
<comment type="caution">
    <text evidence="1">The sequence shown here is derived from an EMBL/GenBank/DDBJ whole genome shotgun (WGS) entry which is preliminary data.</text>
</comment>
<evidence type="ECO:0000313" key="1">
    <source>
        <dbReference type="EMBL" id="TDX29819.1"/>
    </source>
</evidence>
<dbReference type="Proteomes" id="UP000294489">
    <property type="component" value="Unassembled WGS sequence"/>
</dbReference>
<gene>
    <name evidence="1" type="ORF">DFO67_10657</name>
</gene>
<protein>
    <submittedName>
        <fullName evidence="1">Uncharacterized protein</fullName>
    </submittedName>
</protein>
<sequence>MRISLIDIDYGIPMTAERSQLYYTCVFLHVSFQAIQRSVADSAQKDDTPCWLDATLLRMLSGELQRCRLEAAPFTEVGEALDTAIYHCGLLMAQCPAAVNRRLCQHHLEAIMSPLKLASDRLAGNAGRATAGPTTPGQWLRSWLGW</sequence>
<reference evidence="1 2" key="1">
    <citation type="submission" date="2019-03" db="EMBL/GenBank/DDBJ databases">
        <title>Freshwater and sediment microbial communities from various areas in North America, analyzing microbe dynamics in response to fracking.</title>
        <authorList>
            <person name="Lamendella R."/>
        </authorList>
    </citation>
    <scope>NUCLEOTIDE SEQUENCE [LARGE SCALE GENOMIC DNA]</scope>
    <source>
        <strain evidence="1 2">6_TX</strain>
    </source>
</reference>
<dbReference type="EMBL" id="SOEC01000006">
    <property type="protein sequence ID" value="TDX29819.1"/>
    <property type="molecule type" value="Genomic_DNA"/>
</dbReference>
<name>A0A4R8FT30_9GAMM</name>
<dbReference type="AlphaFoldDB" id="A0A4R8FT30"/>